<dbReference type="SMART" id="SM00857">
    <property type="entry name" value="Resolvase"/>
    <property type="match status" value="1"/>
</dbReference>
<keyword evidence="5" id="KW-1185">Reference proteome</keyword>
<dbReference type="InterPro" id="IPR036162">
    <property type="entry name" value="Resolvase-like_N_sf"/>
</dbReference>
<dbReference type="EMBL" id="CP065739">
    <property type="protein sequence ID" value="QPR78499.1"/>
    <property type="molecule type" value="Genomic_DNA"/>
</dbReference>
<dbReference type="PROSITE" id="PS51736">
    <property type="entry name" value="RECOMBINASES_3"/>
    <property type="match status" value="1"/>
</dbReference>
<dbReference type="Gene3D" id="3.40.50.1390">
    <property type="entry name" value="Resolvase, N-terminal catalytic domain"/>
    <property type="match status" value="1"/>
</dbReference>
<protein>
    <submittedName>
        <fullName evidence="4">Recombinase family protein</fullName>
    </submittedName>
</protein>
<dbReference type="Proteomes" id="UP000594791">
    <property type="component" value="Chromosome"/>
</dbReference>
<gene>
    <name evidence="4" type="ORF">I6G77_04640</name>
</gene>
<sequence>MAYAVYVRVSSDKDEQVSSVENQIDICRYWLENNGFEWDKNAVYFDDGISGTAWLERHAMQLILAKARKKELDTVVFKSIHRLARDLKDALEIKEILLGHGVRLITIEEGYDSHYEGKNDMKFEMYAMFASQLPKTLSVSVTAALAAKVRRGGYTGGFVPYGYEIVDDKYAINEEEAELVREIFELYAQGFGYIKISNIINDQGKRTRKGAPWTYSTLCKMIKNPTYKGDYTMQKYGTVKVNGKKKKVINPEEKWVVFENHHPAIVSRELWDKVNNKDPNKFQKKRRISTTNELRGITFCAHCGTAMSKRNNVRVNKNGTVKEYSYMICDWSRVTARRECVKHVPIHYKDLRALVLSKLKEKESVLDKEFYSDEDQLDVKLKKLNRDIKDLKFKRERLLDLYLEDERIDKDTFTIRDAKLEKEIELKELEMRKANNIELQMKERQEIRDAFALLEESKDLNSAFKKLIKRIEVAQDGAVDIHYRFAE</sequence>
<dbReference type="PANTHER" id="PTHR30461">
    <property type="entry name" value="DNA-INVERTASE FROM LAMBDOID PROPHAGE"/>
    <property type="match status" value="1"/>
</dbReference>
<proteinExistence type="predicted"/>
<dbReference type="InterPro" id="IPR038109">
    <property type="entry name" value="DNA_bind_recomb_sf"/>
</dbReference>
<keyword evidence="1" id="KW-0175">Coiled coil</keyword>
<evidence type="ECO:0000313" key="5">
    <source>
        <dbReference type="Proteomes" id="UP000594791"/>
    </source>
</evidence>
<dbReference type="InterPro" id="IPR006119">
    <property type="entry name" value="Resolv_N"/>
</dbReference>
<dbReference type="Pfam" id="PF13408">
    <property type="entry name" value="Zn_ribbon_recom"/>
    <property type="match status" value="1"/>
</dbReference>
<name>A0A7T2V5X6_9BACI</name>
<dbReference type="Gene3D" id="3.90.1750.20">
    <property type="entry name" value="Putative Large Serine Recombinase, Chain B, Domain 2"/>
    <property type="match status" value="1"/>
</dbReference>
<accession>A0A7T2V5X6</accession>
<evidence type="ECO:0000256" key="1">
    <source>
        <dbReference type="SAM" id="Coils"/>
    </source>
</evidence>
<dbReference type="Pfam" id="PF07508">
    <property type="entry name" value="Recombinase"/>
    <property type="match status" value="1"/>
</dbReference>
<dbReference type="RefSeq" id="WP_042515162.1">
    <property type="nucleotide sequence ID" value="NZ_CP065739.1"/>
</dbReference>
<dbReference type="InterPro" id="IPR050639">
    <property type="entry name" value="SSR_resolvase"/>
</dbReference>
<dbReference type="SUPFAM" id="SSF53041">
    <property type="entry name" value="Resolvase-like"/>
    <property type="match status" value="1"/>
</dbReference>
<evidence type="ECO:0000259" key="2">
    <source>
        <dbReference type="PROSITE" id="PS51736"/>
    </source>
</evidence>
<dbReference type="InterPro" id="IPR025827">
    <property type="entry name" value="Zn_ribbon_recom_dom"/>
</dbReference>
<dbReference type="CDD" id="cd00338">
    <property type="entry name" value="Ser_Recombinase"/>
    <property type="match status" value="1"/>
</dbReference>
<dbReference type="InterPro" id="IPR011109">
    <property type="entry name" value="DNA_bind_recombinase_dom"/>
</dbReference>
<reference evidence="4 5" key="1">
    <citation type="submission" date="2020-12" db="EMBL/GenBank/DDBJ databases">
        <title>FDA dAtabase for Regulatory Grade micrObial Sequences (FDA-ARGOS): Supporting development and validation of Infectious Disease Dx tests.</title>
        <authorList>
            <person name="Nelson B."/>
            <person name="Plummer A."/>
            <person name="Tallon L."/>
            <person name="Sadzewicz L."/>
            <person name="Zhao X."/>
            <person name="Boylan J."/>
            <person name="Ott S."/>
            <person name="Bowen H."/>
            <person name="Vavikolanu K."/>
            <person name="Mehta A."/>
            <person name="Aluvathingal J."/>
            <person name="Nadendla S."/>
            <person name="Myers T."/>
            <person name="Yan Y."/>
            <person name="Sichtig H."/>
        </authorList>
    </citation>
    <scope>NUCLEOTIDE SEQUENCE [LARGE SCALE GENOMIC DNA]</scope>
    <source>
        <strain evidence="4 5">FDAARGOS_920</strain>
    </source>
</reference>
<dbReference type="PANTHER" id="PTHR30461:SF23">
    <property type="entry name" value="DNA RECOMBINASE-RELATED"/>
    <property type="match status" value="1"/>
</dbReference>
<evidence type="ECO:0000259" key="3">
    <source>
        <dbReference type="PROSITE" id="PS51737"/>
    </source>
</evidence>
<feature type="domain" description="Resolvase/invertase-type recombinase catalytic" evidence="2">
    <location>
        <begin position="2"/>
        <end position="152"/>
    </location>
</feature>
<dbReference type="PROSITE" id="PS51737">
    <property type="entry name" value="RECOMBINASE_DNA_BIND"/>
    <property type="match status" value="1"/>
</dbReference>
<dbReference type="Pfam" id="PF00239">
    <property type="entry name" value="Resolvase"/>
    <property type="match status" value="1"/>
</dbReference>
<evidence type="ECO:0000313" key="4">
    <source>
        <dbReference type="EMBL" id="QPR78499.1"/>
    </source>
</evidence>
<feature type="coiled-coil region" evidence="1">
    <location>
        <begin position="374"/>
        <end position="437"/>
    </location>
</feature>
<organism evidence="4 5">
    <name type="scientific">Bacillus tropicus</name>
    <dbReference type="NCBI Taxonomy" id="2026188"/>
    <lineage>
        <taxon>Bacteria</taxon>
        <taxon>Bacillati</taxon>
        <taxon>Bacillota</taxon>
        <taxon>Bacilli</taxon>
        <taxon>Bacillales</taxon>
        <taxon>Bacillaceae</taxon>
        <taxon>Bacillus</taxon>
        <taxon>Bacillus cereus group</taxon>
    </lineage>
</organism>
<feature type="domain" description="Recombinase" evidence="3">
    <location>
        <begin position="160"/>
        <end position="285"/>
    </location>
</feature>